<sequence>MKTYFSIVLFILANKYLLQYFVLFCEKAQISQNFYKKNKNNTF</sequence>
<keyword evidence="1" id="KW-0472">Membrane</keyword>
<name>A0ABZ3CDN8_9MOLU</name>
<evidence type="ECO:0000313" key="3">
    <source>
        <dbReference type="Proteomes" id="UP001483898"/>
    </source>
</evidence>
<evidence type="ECO:0000313" key="2">
    <source>
        <dbReference type="EMBL" id="WZX02442.1"/>
    </source>
</evidence>
<keyword evidence="1" id="KW-1133">Transmembrane helix</keyword>
<gene>
    <name evidence="2" type="ORF">QN326_04590</name>
</gene>
<reference evidence="2" key="1">
    <citation type="submission" date="2023-06" db="EMBL/GenBank/DDBJ databases">
        <title>Complete Genome of Candidatus Phytoplasma asteris M8.</title>
        <authorList>
            <person name="Toth R."/>
            <person name="Ilic A.-M."/>
            <person name="Huettel B."/>
            <person name="Duduk B."/>
            <person name="Kube M."/>
        </authorList>
    </citation>
    <scope>NUCLEOTIDE SEQUENCE [LARGE SCALE GENOMIC DNA]</scope>
    <source>
        <strain evidence="2">M8</strain>
    </source>
</reference>
<dbReference type="Proteomes" id="UP001483898">
    <property type="component" value="Chromosome"/>
</dbReference>
<protein>
    <submittedName>
        <fullName evidence="2">Uncharacterized protein</fullName>
    </submittedName>
</protein>
<accession>A0ABZ3CDN8</accession>
<keyword evidence="1" id="KW-0812">Transmembrane</keyword>
<feature type="transmembrane region" description="Helical" evidence="1">
    <location>
        <begin position="6"/>
        <end position="25"/>
    </location>
</feature>
<keyword evidence="3" id="KW-1185">Reference proteome</keyword>
<evidence type="ECO:0000256" key="1">
    <source>
        <dbReference type="SAM" id="Phobius"/>
    </source>
</evidence>
<proteinExistence type="predicted"/>
<dbReference type="EMBL" id="CP128414">
    <property type="protein sequence ID" value="WZX02442.1"/>
    <property type="molecule type" value="Genomic_DNA"/>
</dbReference>
<organism evidence="2 3">
    <name type="scientific">Candidatus Phytoplasma asteris</name>
    <dbReference type="NCBI Taxonomy" id="85620"/>
    <lineage>
        <taxon>Bacteria</taxon>
        <taxon>Bacillati</taxon>
        <taxon>Mycoplasmatota</taxon>
        <taxon>Mollicutes</taxon>
        <taxon>Acholeplasmatales</taxon>
        <taxon>Acholeplasmataceae</taxon>
        <taxon>Candidatus Phytoplasma</taxon>
        <taxon>16SrI (Aster yellows group)</taxon>
    </lineage>
</organism>